<dbReference type="AlphaFoldDB" id="A0A1C4V9E5"/>
<reference evidence="4" key="1">
    <citation type="submission" date="2016-06" db="EMBL/GenBank/DDBJ databases">
        <authorList>
            <person name="Varghese N."/>
            <person name="Submissions Spin"/>
        </authorList>
    </citation>
    <scope>NUCLEOTIDE SEQUENCE [LARGE SCALE GENOMIC DNA]</scope>
    <source>
        <strain evidence="4">DSM 43816</strain>
    </source>
</reference>
<evidence type="ECO:0000313" key="4">
    <source>
        <dbReference type="Proteomes" id="UP000198253"/>
    </source>
</evidence>
<dbReference type="EMBL" id="LT607413">
    <property type="protein sequence ID" value="SCE80653.1"/>
    <property type="molecule type" value="Genomic_DNA"/>
</dbReference>
<dbReference type="InParanoid" id="A0A1C4V9E5"/>
<evidence type="ECO:0000313" key="3">
    <source>
        <dbReference type="EMBL" id="SCE80653.1"/>
    </source>
</evidence>
<dbReference type="RefSeq" id="WP_088980638.1">
    <property type="nucleotide sequence ID" value="NZ_LT607413.1"/>
</dbReference>
<evidence type="ECO:0000256" key="1">
    <source>
        <dbReference type="SAM" id="Phobius"/>
    </source>
</evidence>
<sequence>MTQVETARSREVVASAGTRVDRPGRGRLGPVAVGQLVVLEVGVLTVGAVSGGPDWVTAAVAVLVLVVVLATFARRGGRWWYEDVVLRRRLQRRGRAARRAALSPATADPRLSALAPDLTVTGFEDRGNRLGLGQDDQGWFVACAVTLPDGSGGPLPGAAIDRVLRVLAGSTGPASAVQLVARSLVWYPNPGGQAAYRRDVWVAARLRVADARTEAVNRGGGVDGVRRTMAAAAGRLGKALTGAGLTYRMLDPDDLAAALLTAAGLDVAPDPQVENWTGLAGRGWTQQCLELRGRAEAPVGALADAVTAIPVMSHTLAVTVAPGGRVSAPLLRVAAPDSRAADLVATVRDVARRHSFASRRLDGRHGPAAYACAPVAVGDTVTGSAALVRG</sequence>
<accession>A0A1C4V9E5</accession>
<proteinExistence type="predicted"/>
<dbReference type="InterPro" id="IPR050051">
    <property type="entry name" value="EccE_dom"/>
</dbReference>
<keyword evidence="1" id="KW-1133">Transmembrane helix</keyword>
<keyword evidence="4" id="KW-1185">Reference proteome</keyword>
<protein>
    <submittedName>
        <fullName evidence="3">Type VII secretion protein EccE</fullName>
    </submittedName>
</protein>
<dbReference type="OrthoDB" id="4152590at2"/>
<feature type="transmembrane region" description="Helical" evidence="1">
    <location>
        <begin position="55"/>
        <end position="73"/>
    </location>
</feature>
<organism evidence="3 4">
    <name type="scientific">Micromonospora echinospora</name>
    <name type="common">Micromonospora purpurea</name>
    <dbReference type="NCBI Taxonomy" id="1877"/>
    <lineage>
        <taxon>Bacteria</taxon>
        <taxon>Bacillati</taxon>
        <taxon>Actinomycetota</taxon>
        <taxon>Actinomycetes</taxon>
        <taxon>Micromonosporales</taxon>
        <taxon>Micromonosporaceae</taxon>
        <taxon>Micromonospora</taxon>
    </lineage>
</organism>
<dbReference type="Pfam" id="PF11203">
    <property type="entry name" value="EccE"/>
    <property type="match status" value="1"/>
</dbReference>
<evidence type="ECO:0000259" key="2">
    <source>
        <dbReference type="Pfam" id="PF11203"/>
    </source>
</evidence>
<keyword evidence="1" id="KW-0472">Membrane</keyword>
<name>A0A1C4V9E5_MICEC</name>
<dbReference type="Proteomes" id="UP000198253">
    <property type="component" value="Chromosome I"/>
</dbReference>
<feature type="transmembrane region" description="Helical" evidence="1">
    <location>
        <begin position="28"/>
        <end position="49"/>
    </location>
</feature>
<gene>
    <name evidence="3" type="ORF">GA0070618_1071</name>
</gene>
<feature type="domain" description="Type VII secretion system protein EccE" evidence="2">
    <location>
        <begin position="194"/>
        <end position="287"/>
    </location>
</feature>
<keyword evidence="1" id="KW-0812">Transmembrane</keyword>